<keyword evidence="11" id="KW-1185">Reference proteome</keyword>
<evidence type="ECO:0000256" key="1">
    <source>
        <dbReference type="ARBA" id="ARBA00000135"/>
    </source>
</evidence>
<proteinExistence type="inferred from homology"/>
<feature type="binding site" evidence="8">
    <location>
        <position position="268"/>
    </location>
    <ligand>
        <name>Mn(2+)</name>
        <dbReference type="ChEBI" id="CHEBI:29035"/>
        <label>2</label>
    </ligand>
</feature>
<evidence type="ECO:0000256" key="3">
    <source>
        <dbReference type="ARBA" id="ARBA00009528"/>
    </source>
</evidence>
<dbReference type="InterPro" id="IPR043472">
    <property type="entry name" value="Macro_dom-like"/>
</dbReference>
<reference evidence="10 11" key="1">
    <citation type="journal article" date="2024" name="Environ. Microbiol.">
        <title>Novel evolutionary insights on the interactions of the Holosporales (Alphaproteobacteria) with eukaryotic hosts from comparative genomics.</title>
        <authorList>
            <person name="Giovannini M."/>
            <person name="Petroni G."/>
            <person name="Castelli M."/>
        </authorList>
    </citation>
    <scope>NUCLEOTIDE SEQUENCE [LARGE SCALE GENOMIC DNA]</scope>
    <source>
        <strain evidence="10 11">US_Bl 15I1</strain>
    </source>
</reference>
<dbReference type="PROSITE" id="PS00631">
    <property type="entry name" value="CYTOSOL_AP"/>
    <property type="match status" value="1"/>
</dbReference>
<comment type="subcellular location">
    <subcellularLocation>
        <location evidence="8">Cytoplasm</location>
    </subcellularLocation>
</comment>
<evidence type="ECO:0000256" key="7">
    <source>
        <dbReference type="ARBA" id="ARBA00023211"/>
    </source>
</evidence>
<keyword evidence="8" id="KW-0963">Cytoplasm</keyword>
<dbReference type="Gene3D" id="3.40.630.10">
    <property type="entry name" value="Zn peptidases"/>
    <property type="match status" value="1"/>
</dbReference>
<name>A0ABZ2C079_9PROT</name>
<dbReference type="InterPro" id="IPR000819">
    <property type="entry name" value="Peptidase_M17_C"/>
</dbReference>
<dbReference type="NCBIfam" id="NF002073">
    <property type="entry name" value="PRK00913.1-2"/>
    <property type="match status" value="1"/>
</dbReference>
<dbReference type="NCBIfam" id="NF002083">
    <property type="entry name" value="PRK00913.3-5"/>
    <property type="match status" value="1"/>
</dbReference>
<comment type="catalytic activity">
    <reaction evidence="1 8">
        <text>Release of an N-terminal amino acid, Xaa-|-Yaa-, in which Xaa is preferably Leu, but may be other amino acids including Pro although not Arg or Lys, and Yaa may be Pro. Amino acid amides and methyl esters are also readily hydrolyzed, but rates on arylamides are exceedingly low.</text>
        <dbReference type="EC" id="3.4.11.1"/>
    </reaction>
</comment>
<evidence type="ECO:0000256" key="4">
    <source>
        <dbReference type="ARBA" id="ARBA00022438"/>
    </source>
</evidence>
<dbReference type="InterPro" id="IPR008283">
    <property type="entry name" value="Peptidase_M17_N"/>
</dbReference>
<dbReference type="NCBIfam" id="NF002075">
    <property type="entry name" value="PRK00913.2-2"/>
    <property type="match status" value="1"/>
</dbReference>
<keyword evidence="7 8" id="KW-0464">Manganese</keyword>
<sequence length="500" mass="53747">MSFRVSFSQPSQVPLKGALVLGAFEDLKFTPAFENWDKKSGGHIGKALTHTKFKGKTGSSAIITAPENFHFSRIVLIGLGKKEDFTAKKAEELGGAIVAALSCTIDSEAVVEFDGISGLKDTELAAHIAFGASLRSWQFLKYFTKKTEDELAHLKKLTVSTSDEKDTQKQFSTLEKILDAVNLVKEVVSEPANVIYPKSLAEIAKTLEKDGVEVEILNQKDMEKLGFGALLGVAQGSANEPRTVVLKWNGGKKGEAPVAFIGKGVTFDSGGISIKPAGGMEDMKWDMAGAAAVMGTLKALAGRKAKVNAVGVMGIVENMPSGTAQRPGDVVKSYSGQTIEVINTDAEGRLVLADVIWYAQEQFKPKAIVDLATLTGAIIISLGHSRAGLFSNNDEMVKTLKAAGDDVGELLWHMPTDDSYYKDIESDIADMKNVGAGREAGSVSAAKFIERYIQNKTPWAHLDIAGTAWAPKDNALNAKGATAFGVRLLNEWVRQNHEEK</sequence>
<feature type="binding site" evidence="8">
    <location>
        <position position="286"/>
    </location>
    <ligand>
        <name>Mn(2+)</name>
        <dbReference type="ChEBI" id="CHEBI:29035"/>
        <label>2</label>
    </ligand>
</feature>
<evidence type="ECO:0000256" key="2">
    <source>
        <dbReference type="ARBA" id="ARBA00000967"/>
    </source>
</evidence>
<keyword evidence="8" id="KW-0479">Metal-binding</keyword>
<accession>A0ABZ2C079</accession>
<evidence type="ECO:0000313" key="10">
    <source>
        <dbReference type="EMBL" id="WVX65944.1"/>
    </source>
</evidence>
<evidence type="ECO:0000256" key="8">
    <source>
        <dbReference type="HAMAP-Rule" id="MF_00181"/>
    </source>
</evidence>
<keyword evidence="5 8" id="KW-0645">Protease</keyword>
<dbReference type="CDD" id="cd00433">
    <property type="entry name" value="Peptidase_M17"/>
    <property type="match status" value="1"/>
</dbReference>
<protein>
    <recommendedName>
        <fullName evidence="8">Probable cytosol aminopeptidase</fullName>
        <ecNumber evidence="8">3.4.11.1</ecNumber>
    </recommendedName>
    <alternativeName>
        <fullName evidence="8">Leucine aminopeptidase</fullName>
        <shortName evidence="8">LAP</shortName>
        <ecNumber evidence="8">3.4.11.10</ecNumber>
    </alternativeName>
    <alternativeName>
        <fullName evidence="8">Leucyl aminopeptidase</fullName>
    </alternativeName>
</protein>
<dbReference type="NCBIfam" id="NF002074">
    <property type="entry name" value="PRK00913.1-4"/>
    <property type="match status" value="1"/>
</dbReference>
<dbReference type="PANTHER" id="PTHR11963">
    <property type="entry name" value="LEUCINE AMINOPEPTIDASE-RELATED"/>
    <property type="match status" value="1"/>
</dbReference>
<dbReference type="Proteomes" id="UP001330434">
    <property type="component" value="Chromosome"/>
</dbReference>
<dbReference type="Pfam" id="PF00883">
    <property type="entry name" value="Peptidase_M17"/>
    <property type="match status" value="1"/>
</dbReference>
<keyword evidence="4 8" id="KW-0031">Aminopeptidase</keyword>
<dbReference type="SUPFAM" id="SSF53187">
    <property type="entry name" value="Zn-dependent exopeptidases"/>
    <property type="match status" value="1"/>
</dbReference>
<comment type="similarity">
    <text evidence="3 8">Belongs to the peptidase M17 family.</text>
</comment>
<feature type="binding site" evidence="8">
    <location>
        <position position="268"/>
    </location>
    <ligand>
        <name>Mn(2+)</name>
        <dbReference type="ChEBI" id="CHEBI:29035"/>
        <label>1</label>
    </ligand>
</feature>
<dbReference type="GO" id="GO:0004177">
    <property type="term" value="F:aminopeptidase activity"/>
    <property type="evidence" value="ECO:0007669"/>
    <property type="project" value="UniProtKB-KW"/>
</dbReference>
<dbReference type="RefSeq" id="WP_331256512.1">
    <property type="nucleotide sequence ID" value="NZ_CP133270.1"/>
</dbReference>
<comment type="catalytic activity">
    <reaction evidence="2 8">
        <text>Release of an N-terminal amino acid, preferentially leucine, but not glutamic or aspartic acids.</text>
        <dbReference type="EC" id="3.4.11.10"/>
    </reaction>
</comment>
<keyword evidence="6 8" id="KW-0378">Hydrolase</keyword>
<dbReference type="Pfam" id="PF02789">
    <property type="entry name" value="Peptidase_M17_N"/>
    <property type="match status" value="1"/>
</dbReference>
<evidence type="ECO:0000256" key="5">
    <source>
        <dbReference type="ARBA" id="ARBA00022670"/>
    </source>
</evidence>
<dbReference type="EC" id="3.4.11.1" evidence="8"/>
<dbReference type="HAMAP" id="MF_00181">
    <property type="entry name" value="Cytosol_peptidase_M17"/>
    <property type="match status" value="1"/>
</dbReference>
<feature type="binding site" evidence="8">
    <location>
        <position position="263"/>
    </location>
    <ligand>
        <name>Mn(2+)</name>
        <dbReference type="ChEBI" id="CHEBI:29035"/>
        <label>2</label>
    </ligand>
</feature>
<dbReference type="InterPro" id="IPR023042">
    <property type="entry name" value="Peptidase_M17_leu_NH2_pept"/>
</dbReference>
<feature type="binding site" evidence="8">
    <location>
        <position position="347"/>
    </location>
    <ligand>
        <name>Mn(2+)</name>
        <dbReference type="ChEBI" id="CHEBI:29035"/>
        <label>2</label>
    </ligand>
</feature>
<feature type="binding site" evidence="8">
    <location>
        <position position="345"/>
    </location>
    <ligand>
        <name>Mn(2+)</name>
        <dbReference type="ChEBI" id="CHEBI:29035"/>
        <label>1</label>
    </ligand>
</feature>
<dbReference type="NCBIfam" id="NF002077">
    <property type="entry name" value="PRK00913.2-4"/>
    <property type="match status" value="1"/>
</dbReference>
<dbReference type="EC" id="3.4.11.10" evidence="8"/>
<feature type="domain" description="Cytosol aminopeptidase" evidence="9">
    <location>
        <begin position="343"/>
        <end position="350"/>
    </location>
</feature>
<evidence type="ECO:0000313" key="11">
    <source>
        <dbReference type="Proteomes" id="UP001330434"/>
    </source>
</evidence>
<gene>
    <name evidence="8" type="primary">pepA</name>
    <name evidence="10" type="ORF">Bealeia1_00110</name>
</gene>
<comment type="function">
    <text evidence="8">Presumably involved in the processing and regular turnover of intracellular proteins. Catalyzes the removal of unsubstituted N-terminal amino acids from various peptides.</text>
</comment>
<dbReference type="EMBL" id="CP133270">
    <property type="protein sequence ID" value="WVX65944.1"/>
    <property type="molecule type" value="Genomic_DNA"/>
</dbReference>
<organism evidence="10 11">
    <name type="scientific">Candidatus Bealeia paramacronuclearis</name>
    <dbReference type="NCBI Taxonomy" id="1921001"/>
    <lineage>
        <taxon>Bacteria</taxon>
        <taxon>Pseudomonadati</taxon>
        <taxon>Pseudomonadota</taxon>
        <taxon>Alphaproteobacteria</taxon>
        <taxon>Holosporales</taxon>
        <taxon>Holosporaceae</taxon>
        <taxon>Candidatus Bealeia</taxon>
    </lineage>
</organism>
<feature type="binding site" evidence="8">
    <location>
        <position position="347"/>
    </location>
    <ligand>
        <name>Mn(2+)</name>
        <dbReference type="ChEBI" id="CHEBI:29035"/>
        <label>1</label>
    </ligand>
</feature>
<evidence type="ECO:0000259" key="9">
    <source>
        <dbReference type="PROSITE" id="PS00631"/>
    </source>
</evidence>
<dbReference type="PRINTS" id="PR00481">
    <property type="entry name" value="LAMNOPPTDASE"/>
</dbReference>
<comment type="cofactor">
    <cofactor evidence="8">
        <name>Mn(2+)</name>
        <dbReference type="ChEBI" id="CHEBI:29035"/>
    </cofactor>
    <text evidence="8">Binds 2 manganese ions per subunit.</text>
</comment>
<dbReference type="PANTHER" id="PTHR11963:SF23">
    <property type="entry name" value="CYTOSOL AMINOPEPTIDASE"/>
    <property type="match status" value="1"/>
</dbReference>
<feature type="active site" evidence="8">
    <location>
        <position position="275"/>
    </location>
</feature>
<dbReference type="Gene3D" id="3.40.220.10">
    <property type="entry name" value="Leucine Aminopeptidase, subunit E, domain 1"/>
    <property type="match status" value="1"/>
</dbReference>
<dbReference type="SUPFAM" id="SSF52949">
    <property type="entry name" value="Macro domain-like"/>
    <property type="match status" value="1"/>
</dbReference>
<evidence type="ECO:0000256" key="6">
    <source>
        <dbReference type="ARBA" id="ARBA00022801"/>
    </source>
</evidence>
<dbReference type="InterPro" id="IPR011356">
    <property type="entry name" value="Leucine_aapep/pepB"/>
</dbReference>
<feature type="active site" evidence="8">
    <location>
        <position position="349"/>
    </location>
</feature>